<proteinExistence type="inferred from homology"/>
<dbReference type="Pfam" id="PF00128">
    <property type="entry name" value="Alpha-amylase"/>
    <property type="match status" value="1"/>
</dbReference>
<evidence type="ECO:0000259" key="11">
    <source>
        <dbReference type="SMART" id="SM00642"/>
    </source>
</evidence>
<dbReference type="GO" id="GO:0004134">
    <property type="term" value="F:4-alpha-glucanotransferase activity"/>
    <property type="evidence" value="ECO:0007669"/>
    <property type="project" value="UniProtKB-EC"/>
</dbReference>
<evidence type="ECO:0000256" key="4">
    <source>
        <dbReference type="ARBA" id="ARBA00020295"/>
    </source>
</evidence>
<dbReference type="Pfam" id="PF02446">
    <property type="entry name" value="Glyco_hydro_77"/>
    <property type="match status" value="1"/>
</dbReference>
<feature type="domain" description="Glycosyl hydrolase family 13 catalytic" evidence="11">
    <location>
        <begin position="5"/>
        <end position="507"/>
    </location>
</feature>
<keyword evidence="6 10" id="KW-0808">Transferase</keyword>
<dbReference type="PANTHER" id="PTHR32438">
    <property type="entry name" value="4-ALPHA-GLUCANOTRANSFERASE DPE1, CHLOROPLASTIC/AMYLOPLASTIC"/>
    <property type="match status" value="1"/>
</dbReference>
<dbReference type="SMART" id="SM00642">
    <property type="entry name" value="Aamy"/>
    <property type="match status" value="1"/>
</dbReference>
<evidence type="ECO:0000256" key="9">
    <source>
        <dbReference type="ARBA" id="ARBA00031501"/>
    </source>
</evidence>
<dbReference type="PANTHER" id="PTHR32438:SF5">
    <property type="entry name" value="4-ALPHA-GLUCANOTRANSFERASE DPE1, CHLOROPLASTIC_AMYLOPLASTIC"/>
    <property type="match status" value="1"/>
</dbReference>
<dbReference type="CDD" id="cd11336">
    <property type="entry name" value="AmyAc_MTSase"/>
    <property type="match status" value="1"/>
</dbReference>
<organism evidence="12 13">
    <name type="scientific">Sphingobacterium haloxyli</name>
    <dbReference type="NCBI Taxonomy" id="2100533"/>
    <lineage>
        <taxon>Bacteria</taxon>
        <taxon>Pseudomonadati</taxon>
        <taxon>Bacteroidota</taxon>
        <taxon>Sphingobacteriia</taxon>
        <taxon>Sphingobacteriales</taxon>
        <taxon>Sphingobacteriaceae</taxon>
        <taxon>Sphingobacterium</taxon>
    </lineage>
</organism>
<evidence type="ECO:0000256" key="2">
    <source>
        <dbReference type="ARBA" id="ARBA00005684"/>
    </source>
</evidence>
<evidence type="ECO:0000313" key="12">
    <source>
        <dbReference type="EMBL" id="PRD48420.1"/>
    </source>
</evidence>
<dbReference type="SUPFAM" id="SSF51445">
    <property type="entry name" value="(Trans)glycosidases"/>
    <property type="match status" value="2"/>
</dbReference>
<evidence type="ECO:0000256" key="10">
    <source>
        <dbReference type="RuleBase" id="RU361207"/>
    </source>
</evidence>
<keyword evidence="5 10" id="KW-0328">Glycosyltransferase</keyword>
<gene>
    <name evidence="12" type="ORF">C5745_04235</name>
</gene>
<comment type="similarity">
    <text evidence="2 10">Belongs to the disproportionating enzyme family.</text>
</comment>
<dbReference type="EC" id="2.4.1.25" evidence="3 10"/>
<dbReference type="Proteomes" id="UP000239711">
    <property type="component" value="Unassembled WGS sequence"/>
</dbReference>
<dbReference type="NCBIfam" id="TIGR02401">
    <property type="entry name" value="trehalose_TreY"/>
    <property type="match status" value="1"/>
</dbReference>
<evidence type="ECO:0000256" key="6">
    <source>
        <dbReference type="ARBA" id="ARBA00022679"/>
    </source>
</evidence>
<evidence type="ECO:0000256" key="3">
    <source>
        <dbReference type="ARBA" id="ARBA00012560"/>
    </source>
</evidence>
<evidence type="ECO:0000256" key="1">
    <source>
        <dbReference type="ARBA" id="ARBA00000439"/>
    </source>
</evidence>
<evidence type="ECO:0000256" key="7">
    <source>
        <dbReference type="ARBA" id="ARBA00023277"/>
    </source>
</evidence>
<dbReference type="InterPro" id="IPR006047">
    <property type="entry name" value="GH13_cat_dom"/>
</dbReference>
<dbReference type="EMBL" id="PVBQ01000003">
    <property type="protein sequence ID" value="PRD48420.1"/>
    <property type="molecule type" value="Genomic_DNA"/>
</dbReference>
<dbReference type="InterPro" id="IPR003385">
    <property type="entry name" value="Glyco_hydro_77"/>
</dbReference>
<dbReference type="OrthoDB" id="9811841at2"/>
<dbReference type="Gene3D" id="3.20.20.80">
    <property type="entry name" value="Glycosidases"/>
    <property type="match status" value="5"/>
</dbReference>
<evidence type="ECO:0000256" key="8">
    <source>
        <dbReference type="ARBA" id="ARBA00031423"/>
    </source>
</evidence>
<protein>
    <recommendedName>
        <fullName evidence="4 10">4-alpha-glucanotransferase</fullName>
        <ecNumber evidence="3 10">2.4.1.25</ecNumber>
    </recommendedName>
    <alternativeName>
        <fullName evidence="8 10">Amylomaltase</fullName>
    </alternativeName>
    <alternativeName>
        <fullName evidence="9 10">Disproportionating enzyme</fullName>
    </alternativeName>
</protein>
<reference evidence="12 13" key="1">
    <citation type="submission" date="2018-02" db="EMBL/GenBank/DDBJ databases">
        <title>The draft genome of Sphingobacterium sp. 5JN-11.</title>
        <authorList>
            <person name="Liu L."/>
            <person name="Li L."/>
            <person name="Liang L."/>
            <person name="Zhang X."/>
            <person name="Wang T."/>
        </authorList>
    </citation>
    <scope>NUCLEOTIDE SEQUENCE [LARGE SCALE GENOMIC DNA]</scope>
    <source>
        <strain evidence="12 13">5JN-11</strain>
    </source>
</reference>
<comment type="caution">
    <text evidence="12">The sequence shown here is derived from an EMBL/GenBank/DDBJ whole genome shotgun (WGS) entry which is preliminary data.</text>
</comment>
<evidence type="ECO:0000313" key="13">
    <source>
        <dbReference type="Proteomes" id="UP000239711"/>
    </source>
</evidence>
<keyword evidence="7 10" id="KW-0119">Carbohydrate metabolism</keyword>
<dbReference type="NCBIfam" id="NF011080">
    <property type="entry name" value="PRK14508.1-3"/>
    <property type="match status" value="1"/>
</dbReference>
<name>A0A2S9J6N8_9SPHI</name>
<dbReference type="NCBIfam" id="TIGR00217">
    <property type="entry name" value="malQ"/>
    <property type="match status" value="1"/>
</dbReference>
<accession>A0A2S9J6N8</accession>
<sequence length="1393" mass="161655">MDISSGTYRIQFNENFNFQHLEQVIDYLYNLGIDTIYASPILRAVPGSLHGYDSTDVNCINPELGTLDQLKKLKTHLAQLKIRWLQDIVPNHMAYHHENSWLMHILEYGEISRYSSYFDTTYSGALFKKSKLMVPLLDKELNEAILAGEITIASEDHGLYICYFSHRLPVNPASYGDIFGDLLSLVDPDFNDTVHYLYTNPDYSHSQEWCRRREEIFALMHSLPHRERFEQRLSHVNNDKEKVREILSKQHYRLCHWRETDQRINYRRFFTVNGLICMNVHNDDVFKDMHRFIGELLSKQIVEGLRIDHIDGLHNPSKYTRDLRSLCGPNTYIVVEKILEKGEELPGDWPVQGTTGYDFLALCNNVLTNCKSEELLSNLYRKQVGDGVSIAEQQIAKKRYILSEHMLGELENLCELFVNLDLSNNDSTFDMEGLRGVIREFLVYFPIYRVYEETFPFGPDAYTTIMNVFDTMRQKGVRRADMLQHVIERAQRESNQSYRKKAMAFFHRCMQFTGPLMAKGVEDTLMYTYNRFIVHNEVGDHPENFGIPIPTFHEAMLRRQANWPSSLNTTATHDTKRGEDARARLQVLSAWPEAWEEQVNAWHKIVTAQYKADYPHPNDVYFIYQAMFGSYPMPNSPDDDFVNRFLNYLTKYLREGKERSDWATPNKTYEQRIHHFAQFLLDKNGSFFPVFHAYLKRMVDFGIMNSLVQVLLKYTCPGVPDTYQGTELWDLSFVDPDNRREVDYITRNSYLREIDEVDTDKILSVLWEDRYTGKIKLWLLKTLLAVRKQYSLLFAEGEYVPLEVTGKYRQHILAYARKHQKDWLVVIVPLHLAAIDKLRNDTGYHLDWEDTSVVLPSQIPVHWRHILCPIRGQGTTLKLSTVFRDIPLAVVCYSEQPNPRSAGVLLHITSLPSRLGIGDLGPAAYDFVQFLKSSGQRWWQILPLGPTSTQQNHSPYSTRSAMAGNPLLISLETLADDGLLTREEVEKTTIDKCAEVDFASVESIKKELLHIAFERADLAKDSSFICFCEEEAYWLDDYALFVVLQSAYSQAPWYLWPELYKSRNPEALANFEAQHQTQLQEVKWTQYVFFSQWKKLKKYCQELGVRILGDVPMYVSHDAADVWAHPHLFSLKSDGSLKSVAGVPPDYFNADGQLWGMPLYDWEALKQDGYKWWMLRLLHNCKLFDKIRLDHFRAFSAYWEVSAGNKTAKNGQWKPGPGKEFFTKVKSELGKLPFIVEDLGDIDNAVYELRDAFRLPGTKVIQFAFGDDMASSPHIPHHYDRNFFAYTGTHDNNTIVGWFNEELDDAAKERISMYTSITTDKTNIADIMLKMVYASVADTAIVPMQDLVSLPGTHRMNNPARAIGNWNWMAPQDAFHDRVKTKLRGLMKLYDRI</sequence>
<comment type="catalytic activity">
    <reaction evidence="1 10">
        <text>Transfers a segment of a (1-&gt;4)-alpha-D-glucan to a new position in an acceptor, which may be glucose or a (1-&gt;4)-alpha-D-glucan.</text>
        <dbReference type="EC" id="2.4.1.25"/>
    </reaction>
</comment>
<evidence type="ECO:0000256" key="5">
    <source>
        <dbReference type="ARBA" id="ARBA00022676"/>
    </source>
</evidence>
<dbReference type="InterPro" id="IPR012767">
    <property type="entry name" value="Trehalose_TreY"/>
</dbReference>
<dbReference type="GO" id="GO:0005975">
    <property type="term" value="P:carbohydrate metabolic process"/>
    <property type="evidence" value="ECO:0007669"/>
    <property type="project" value="InterPro"/>
</dbReference>
<dbReference type="RefSeq" id="WP_105715740.1">
    <property type="nucleotide sequence ID" value="NZ_PVBQ01000003.1"/>
</dbReference>
<dbReference type="InterPro" id="IPR017853">
    <property type="entry name" value="GH"/>
</dbReference>
<keyword evidence="13" id="KW-1185">Reference proteome</keyword>